<protein>
    <submittedName>
        <fullName evidence="2">Uncharacterized protein</fullName>
    </submittedName>
</protein>
<evidence type="ECO:0000313" key="3">
    <source>
        <dbReference type="Proteomes" id="UP001233172"/>
    </source>
</evidence>
<proteinExistence type="predicted"/>
<gene>
    <name evidence="2" type="ORF">Bpfe_000524</name>
</gene>
<feature type="compositionally biased region" description="Polar residues" evidence="1">
    <location>
        <begin position="50"/>
        <end position="74"/>
    </location>
</feature>
<evidence type="ECO:0000256" key="1">
    <source>
        <dbReference type="SAM" id="MobiDB-lite"/>
    </source>
</evidence>
<feature type="non-terminal residue" evidence="2">
    <location>
        <position position="1"/>
    </location>
</feature>
<reference evidence="2" key="1">
    <citation type="journal article" date="2023" name="PLoS Negl. Trop. Dis.">
        <title>A genome sequence for Biomphalaria pfeifferi, the major vector snail for the human-infecting parasite Schistosoma mansoni.</title>
        <authorList>
            <person name="Bu L."/>
            <person name="Lu L."/>
            <person name="Laidemitt M.R."/>
            <person name="Zhang S.M."/>
            <person name="Mutuku M."/>
            <person name="Mkoji G."/>
            <person name="Steinauer M."/>
            <person name="Loker E.S."/>
        </authorList>
    </citation>
    <scope>NUCLEOTIDE SEQUENCE</scope>
    <source>
        <strain evidence="2">KasaAsao</strain>
    </source>
</reference>
<feature type="region of interest" description="Disordered" evidence="1">
    <location>
        <begin position="48"/>
        <end position="74"/>
    </location>
</feature>
<dbReference type="EMBL" id="JASAOG010000001">
    <property type="protein sequence ID" value="KAK0070541.1"/>
    <property type="molecule type" value="Genomic_DNA"/>
</dbReference>
<reference evidence="2" key="2">
    <citation type="submission" date="2023-04" db="EMBL/GenBank/DDBJ databases">
        <authorList>
            <person name="Bu L."/>
            <person name="Lu L."/>
            <person name="Laidemitt M.R."/>
            <person name="Zhang S.M."/>
            <person name="Mutuku M."/>
            <person name="Mkoji G."/>
            <person name="Steinauer M."/>
            <person name="Loker E.S."/>
        </authorList>
    </citation>
    <scope>NUCLEOTIDE SEQUENCE</scope>
    <source>
        <strain evidence="2">KasaAsao</strain>
        <tissue evidence="2">Whole Snail</tissue>
    </source>
</reference>
<keyword evidence="3" id="KW-1185">Reference proteome</keyword>
<comment type="caution">
    <text evidence="2">The sequence shown here is derived from an EMBL/GenBank/DDBJ whole genome shotgun (WGS) entry which is preliminary data.</text>
</comment>
<dbReference type="Proteomes" id="UP001233172">
    <property type="component" value="Unassembled WGS sequence"/>
</dbReference>
<evidence type="ECO:0000313" key="2">
    <source>
        <dbReference type="EMBL" id="KAK0070541.1"/>
    </source>
</evidence>
<name>A0AAD8CCN5_BIOPF</name>
<dbReference type="AlphaFoldDB" id="A0AAD8CCN5"/>
<organism evidence="2 3">
    <name type="scientific">Biomphalaria pfeifferi</name>
    <name type="common">Bloodfluke planorb</name>
    <name type="synonym">Freshwater snail</name>
    <dbReference type="NCBI Taxonomy" id="112525"/>
    <lineage>
        <taxon>Eukaryota</taxon>
        <taxon>Metazoa</taxon>
        <taxon>Spiralia</taxon>
        <taxon>Lophotrochozoa</taxon>
        <taxon>Mollusca</taxon>
        <taxon>Gastropoda</taxon>
        <taxon>Heterobranchia</taxon>
        <taxon>Euthyneura</taxon>
        <taxon>Panpulmonata</taxon>
        <taxon>Hygrophila</taxon>
        <taxon>Lymnaeoidea</taxon>
        <taxon>Planorbidae</taxon>
        <taxon>Biomphalaria</taxon>
    </lineage>
</organism>
<sequence length="74" mass="8259">KRTSTPPENSSVDTDTLICFVEFEKSNTMLTSLKSRCFVTEISPQKKITKSTANQVNSSPSQQLTKSTAYQVNR</sequence>
<accession>A0AAD8CCN5</accession>